<sequence>MSLPLRDDLECVLEDFSRMRRLGRFREALDLFDEQLAHFIDNRYVLVQYGLCLYEAGHIARLSELADKHRPSRRPKDALQLCWTLLVSVADVVLPDMEPNMRFDDIVPTIAAMLTGSWPGLSSVEVQILVLMYKHSDTSLWLHKLPSDWSSLYNHLLAEGMVWEFNDVFHQLITYQESLDGQLPIETSLRLLLFPYQDQLQSSLADSFDRLCKDWEEDIQDESTSFVIMDIFTTMGLMYSWAPNGSDGKAQACMAVAGERAAKLIAQDGSHAMSRPYLRWTMAKLLTTMSEEAIRKNLVFRGFASGKLKWFRNTFPNDTLPVYIPDPDEPDQAPQWKPITTRTERYSVRGEVQTVLRAAEELGDVEVQAACFRSMLLFGLEPPDIMVDRLTSIWTSAGDLTRLRELRLFRYMLVRSAAEREQLRRDILCGGELKDPTMREARYKILAALTQDGYEKCTYRQLALGGNGKGGNAHPGPQKQATVDDYEGSSDEYVRGRPKASDTVSEPSKSRSGQLLLEYGSKVQEASGSDVESNRDNSRSSNSRWSDSRRSDSPERLTSEQREGVS</sequence>
<evidence type="ECO:0000256" key="1">
    <source>
        <dbReference type="SAM" id="MobiDB-lite"/>
    </source>
</evidence>
<comment type="caution">
    <text evidence="2">The sequence shown here is derived from an EMBL/GenBank/DDBJ whole genome shotgun (WGS) entry which is preliminary data.</text>
</comment>
<dbReference type="Proteomes" id="UP001174691">
    <property type="component" value="Unassembled WGS sequence"/>
</dbReference>
<accession>A0AA38RTR7</accession>
<proteinExistence type="predicted"/>
<dbReference type="AlphaFoldDB" id="A0AA38RTR7"/>
<feature type="region of interest" description="Disordered" evidence="1">
    <location>
        <begin position="468"/>
        <end position="566"/>
    </location>
</feature>
<keyword evidence="3" id="KW-1185">Reference proteome</keyword>
<name>A0AA38RTR7_9PEZI</name>
<gene>
    <name evidence="2" type="ORF">NKR19_g7699</name>
</gene>
<evidence type="ECO:0000313" key="3">
    <source>
        <dbReference type="Proteomes" id="UP001174691"/>
    </source>
</evidence>
<organism evidence="2 3">
    <name type="scientific">Coniochaeta hoffmannii</name>
    <dbReference type="NCBI Taxonomy" id="91930"/>
    <lineage>
        <taxon>Eukaryota</taxon>
        <taxon>Fungi</taxon>
        <taxon>Dikarya</taxon>
        <taxon>Ascomycota</taxon>
        <taxon>Pezizomycotina</taxon>
        <taxon>Sordariomycetes</taxon>
        <taxon>Sordariomycetidae</taxon>
        <taxon>Coniochaetales</taxon>
        <taxon>Coniochaetaceae</taxon>
        <taxon>Coniochaeta</taxon>
    </lineage>
</organism>
<feature type="compositionally biased region" description="Basic and acidic residues" evidence="1">
    <location>
        <begin position="546"/>
        <end position="566"/>
    </location>
</feature>
<protein>
    <submittedName>
        <fullName evidence="2">Uncharacterized protein</fullName>
    </submittedName>
</protein>
<dbReference type="EMBL" id="JANBVN010000139">
    <property type="protein sequence ID" value="KAJ9138772.1"/>
    <property type="molecule type" value="Genomic_DNA"/>
</dbReference>
<reference evidence="2" key="1">
    <citation type="submission" date="2022-07" db="EMBL/GenBank/DDBJ databases">
        <title>Fungi with potential for degradation of polypropylene.</title>
        <authorList>
            <person name="Gostincar C."/>
        </authorList>
    </citation>
    <scope>NUCLEOTIDE SEQUENCE</scope>
    <source>
        <strain evidence="2">EXF-13287</strain>
    </source>
</reference>
<evidence type="ECO:0000313" key="2">
    <source>
        <dbReference type="EMBL" id="KAJ9138772.1"/>
    </source>
</evidence>
<feature type="compositionally biased region" description="Polar residues" evidence="1">
    <location>
        <begin position="502"/>
        <end position="513"/>
    </location>
</feature>